<comment type="subcellular location">
    <subcellularLocation>
        <location evidence="1">Periplasm</location>
    </subcellularLocation>
</comment>
<dbReference type="PANTHER" id="PTHR30024:SF48">
    <property type="entry name" value="ABC TRANSPORTER SUBSTRATE-BINDING PROTEIN"/>
    <property type="match status" value="1"/>
</dbReference>
<dbReference type="InterPro" id="IPR010067">
    <property type="entry name" value="ABC_SsuA_sub-bd"/>
</dbReference>
<dbReference type="NCBIfam" id="TIGR01728">
    <property type="entry name" value="SsuA_fam"/>
    <property type="match status" value="1"/>
</dbReference>
<evidence type="ECO:0000259" key="8">
    <source>
        <dbReference type="SMART" id="SM00062"/>
    </source>
</evidence>
<evidence type="ECO:0000256" key="4">
    <source>
        <dbReference type="ARBA" id="ARBA00022729"/>
    </source>
</evidence>
<dbReference type="InterPro" id="IPR001638">
    <property type="entry name" value="Solute-binding_3/MltF_N"/>
</dbReference>
<comment type="function">
    <text evidence="5">Part of a binding-protein-dependent transport system for aliphatic sulfonates. Putative binding protein.</text>
</comment>
<dbReference type="InterPro" id="IPR015168">
    <property type="entry name" value="SsuA/THI5"/>
</dbReference>
<keyword evidence="3" id="KW-0813">Transport</keyword>
<protein>
    <recommendedName>
        <fullName evidence="6">Putative aliphatic sulfonates-binding protein</fullName>
    </recommendedName>
</protein>
<dbReference type="Gene3D" id="3.40.190.10">
    <property type="entry name" value="Periplasmic binding protein-like II"/>
    <property type="match status" value="2"/>
</dbReference>
<evidence type="ECO:0000256" key="5">
    <source>
        <dbReference type="ARBA" id="ARBA00055538"/>
    </source>
</evidence>
<dbReference type="GO" id="GO:0042597">
    <property type="term" value="C:periplasmic space"/>
    <property type="evidence" value="ECO:0007669"/>
    <property type="project" value="UniProtKB-SubCell"/>
</dbReference>
<feature type="domain" description="Solute-binding protein family 3/N-terminal" evidence="8">
    <location>
        <begin position="35"/>
        <end position="256"/>
    </location>
</feature>
<dbReference type="SMART" id="SM00062">
    <property type="entry name" value="PBPb"/>
    <property type="match status" value="1"/>
</dbReference>
<dbReference type="FunFam" id="3.40.190.10:FF:000050">
    <property type="entry name" value="Sulfonate ABC transporter substrate-binding protein"/>
    <property type="match status" value="1"/>
</dbReference>
<gene>
    <name evidence="9" type="ORF">FPZ12_025295</name>
</gene>
<evidence type="ECO:0000256" key="7">
    <source>
        <dbReference type="SAM" id="SignalP"/>
    </source>
</evidence>
<dbReference type="EMBL" id="VMNW02000042">
    <property type="protein sequence ID" value="KAA9157289.1"/>
    <property type="molecule type" value="Genomic_DNA"/>
</dbReference>
<comment type="caution">
    <text evidence="9">The sequence shown here is derived from an EMBL/GenBank/DDBJ whole genome shotgun (WGS) entry which is preliminary data.</text>
</comment>
<dbReference type="PANTHER" id="PTHR30024">
    <property type="entry name" value="ALIPHATIC SULFONATES-BINDING PROTEIN-RELATED"/>
    <property type="match status" value="1"/>
</dbReference>
<accession>A0A5N0UZK2</accession>
<organism evidence="9 10">
    <name type="scientific">Amycolatopsis acidicola</name>
    <dbReference type="NCBI Taxonomy" id="2596893"/>
    <lineage>
        <taxon>Bacteria</taxon>
        <taxon>Bacillati</taxon>
        <taxon>Actinomycetota</taxon>
        <taxon>Actinomycetes</taxon>
        <taxon>Pseudonocardiales</taxon>
        <taxon>Pseudonocardiaceae</taxon>
        <taxon>Amycolatopsis</taxon>
    </lineage>
</organism>
<evidence type="ECO:0000256" key="1">
    <source>
        <dbReference type="ARBA" id="ARBA00004418"/>
    </source>
</evidence>
<dbReference type="AlphaFoldDB" id="A0A5N0UZK2"/>
<comment type="similarity">
    <text evidence="2">Belongs to the bacterial solute-binding protein SsuA/TauA family.</text>
</comment>
<dbReference type="Proteomes" id="UP000319769">
    <property type="component" value="Unassembled WGS sequence"/>
</dbReference>
<dbReference type="GO" id="GO:0016020">
    <property type="term" value="C:membrane"/>
    <property type="evidence" value="ECO:0007669"/>
    <property type="project" value="InterPro"/>
</dbReference>
<keyword evidence="4 7" id="KW-0732">Signal</keyword>
<feature type="chain" id="PRO_5039254497" description="Putative aliphatic sulfonates-binding protein" evidence="7">
    <location>
        <begin position="21"/>
        <end position="331"/>
    </location>
</feature>
<evidence type="ECO:0000256" key="3">
    <source>
        <dbReference type="ARBA" id="ARBA00022448"/>
    </source>
</evidence>
<dbReference type="Pfam" id="PF09084">
    <property type="entry name" value="NMT1"/>
    <property type="match status" value="1"/>
</dbReference>
<dbReference type="SUPFAM" id="SSF53850">
    <property type="entry name" value="Periplasmic binding protein-like II"/>
    <property type="match status" value="1"/>
</dbReference>
<dbReference type="RefSeq" id="WP_144758404.1">
    <property type="nucleotide sequence ID" value="NZ_VMNW02000042.1"/>
</dbReference>
<sequence length="331" mass="34259">MRRVLLAVALLVLTACGAPAPAKQADGSPDLSGVTITAGQSNKLSNRTLLQAAGLDDTPYKINWVDFNATPDMLQAISAGAVDVGGNGGTTGAIQAHYAGVNVKVAAAAAGTGAGAQSSAIVVPKDSPVHSVADLRGKKIAMTFGAGVQYYSVLALKQFGLTTNDVQLVNLTTNAALAAFQSGQVDAWAIWDPVLATAQTQFGARSILDAGQITGLGAQYTFQFTSPAVLADQGKRAAVADFLHRVAQAQDWVNQHPDAWAKAGKSVSGLPDEAANLAAQRQAKKYVPIGPDVIAALQKEADEWVALGTYKEKSDVSTVFTTELNNQVVTS</sequence>
<evidence type="ECO:0000313" key="10">
    <source>
        <dbReference type="Proteomes" id="UP000319769"/>
    </source>
</evidence>
<evidence type="ECO:0000256" key="2">
    <source>
        <dbReference type="ARBA" id="ARBA00010742"/>
    </source>
</evidence>
<dbReference type="OrthoDB" id="506623at2"/>
<reference evidence="9" key="1">
    <citation type="submission" date="2019-09" db="EMBL/GenBank/DDBJ databases">
        <authorList>
            <person name="Teo W.F.A."/>
            <person name="Duangmal K."/>
        </authorList>
    </citation>
    <scope>NUCLEOTIDE SEQUENCE [LARGE SCALE GENOMIC DNA]</scope>
    <source>
        <strain evidence="9">K81G1</strain>
    </source>
</reference>
<evidence type="ECO:0000256" key="6">
    <source>
        <dbReference type="ARBA" id="ARBA00070228"/>
    </source>
</evidence>
<proteinExistence type="inferred from homology"/>
<feature type="signal peptide" evidence="7">
    <location>
        <begin position="1"/>
        <end position="20"/>
    </location>
</feature>
<name>A0A5N0UZK2_9PSEU</name>
<keyword evidence="10" id="KW-1185">Reference proteome</keyword>
<dbReference type="GO" id="GO:0042626">
    <property type="term" value="F:ATPase-coupled transmembrane transporter activity"/>
    <property type="evidence" value="ECO:0007669"/>
    <property type="project" value="InterPro"/>
</dbReference>
<evidence type="ECO:0000313" key="9">
    <source>
        <dbReference type="EMBL" id="KAA9157289.1"/>
    </source>
</evidence>
<dbReference type="PROSITE" id="PS51257">
    <property type="entry name" value="PROKAR_LIPOPROTEIN"/>
    <property type="match status" value="1"/>
</dbReference>